<gene>
    <name evidence="1" type="ORF">RRG08_040970</name>
</gene>
<keyword evidence="2" id="KW-1185">Reference proteome</keyword>
<dbReference type="AlphaFoldDB" id="A0AAE1E1D9"/>
<protein>
    <submittedName>
        <fullName evidence="1">Uncharacterized protein</fullName>
    </submittedName>
</protein>
<name>A0AAE1E1D9_9GAST</name>
<dbReference type="EMBL" id="JAWDGP010001591">
    <property type="protein sequence ID" value="KAK3790050.1"/>
    <property type="molecule type" value="Genomic_DNA"/>
</dbReference>
<comment type="caution">
    <text evidence="1">The sequence shown here is derived from an EMBL/GenBank/DDBJ whole genome shotgun (WGS) entry which is preliminary data.</text>
</comment>
<dbReference type="Proteomes" id="UP001283361">
    <property type="component" value="Unassembled WGS sequence"/>
</dbReference>
<sequence>MDDRSNEDDDEGKLALSFNAFCDFLHSLFCCFRSDNDSIAEDDMYGSSALQINPDMAKTSMPSIFPVVQVVESTGNVPPPPEQLS</sequence>
<evidence type="ECO:0000313" key="1">
    <source>
        <dbReference type="EMBL" id="KAK3790050.1"/>
    </source>
</evidence>
<accession>A0AAE1E1D9</accession>
<proteinExistence type="predicted"/>
<reference evidence="1" key="1">
    <citation type="journal article" date="2023" name="G3 (Bethesda)">
        <title>A reference genome for the long-term kleptoplast-retaining sea slug Elysia crispata morphotype clarki.</title>
        <authorList>
            <person name="Eastman K.E."/>
            <person name="Pendleton A.L."/>
            <person name="Shaikh M.A."/>
            <person name="Suttiyut T."/>
            <person name="Ogas R."/>
            <person name="Tomko P."/>
            <person name="Gavelis G."/>
            <person name="Widhalm J.R."/>
            <person name="Wisecaver J.H."/>
        </authorList>
    </citation>
    <scope>NUCLEOTIDE SEQUENCE</scope>
    <source>
        <strain evidence="1">ECLA1</strain>
    </source>
</reference>
<organism evidence="1 2">
    <name type="scientific">Elysia crispata</name>
    <name type="common">lettuce slug</name>
    <dbReference type="NCBI Taxonomy" id="231223"/>
    <lineage>
        <taxon>Eukaryota</taxon>
        <taxon>Metazoa</taxon>
        <taxon>Spiralia</taxon>
        <taxon>Lophotrochozoa</taxon>
        <taxon>Mollusca</taxon>
        <taxon>Gastropoda</taxon>
        <taxon>Heterobranchia</taxon>
        <taxon>Euthyneura</taxon>
        <taxon>Panpulmonata</taxon>
        <taxon>Sacoglossa</taxon>
        <taxon>Placobranchoidea</taxon>
        <taxon>Plakobranchidae</taxon>
        <taxon>Elysia</taxon>
    </lineage>
</organism>
<evidence type="ECO:0000313" key="2">
    <source>
        <dbReference type="Proteomes" id="UP001283361"/>
    </source>
</evidence>